<dbReference type="GeneID" id="103701951"/>
<keyword evidence="2" id="KW-0539">Nucleus</keyword>
<comment type="similarity">
    <text evidence="4">Belongs to the CRWN family.</text>
</comment>
<keyword evidence="7" id="KW-1185">Reference proteome</keyword>
<dbReference type="GO" id="GO:0005652">
    <property type="term" value="C:nuclear lamina"/>
    <property type="evidence" value="ECO:0007669"/>
    <property type="project" value="UniProtKB-SubCell"/>
</dbReference>
<name>A0A8B7BNV7_PHODC</name>
<dbReference type="RefSeq" id="XP_008782406.3">
    <property type="nucleotide sequence ID" value="XM_008784184.4"/>
</dbReference>
<dbReference type="GO" id="GO:0006997">
    <property type="term" value="P:nucleus organization"/>
    <property type="evidence" value="ECO:0007669"/>
    <property type="project" value="InterPro"/>
</dbReference>
<evidence type="ECO:0000313" key="8">
    <source>
        <dbReference type="RefSeq" id="XP_008782406.3"/>
    </source>
</evidence>
<evidence type="ECO:0000256" key="1">
    <source>
        <dbReference type="ARBA" id="ARBA00023054"/>
    </source>
</evidence>
<proteinExistence type="inferred from homology"/>
<feature type="compositionally biased region" description="Basic and acidic residues" evidence="6">
    <location>
        <begin position="947"/>
        <end position="956"/>
    </location>
</feature>
<gene>
    <name evidence="8" type="primary">LOC103701951</name>
</gene>
<dbReference type="InterPro" id="IPR040418">
    <property type="entry name" value="CRWN"/>
</dbReference>
<evidence type="ECO:0000256" key="5">
    <source>
        <dbReference type="SAM" id="Coils"/>
    </source>
</evidence>
<keyword evidence="1 5" id="KW-0175">Coiled coil</keyword>
<feature type="coiled-coil region" evidence="5">
    <location>
        <begin position="97"/>
        <end position="152"/>
    </location>
</feature>
<feature type="region of interest" description="Disordered" evidence="6">
    <location>
        <begin position="1207"/>
        <end position="1254"/>
    </location>
</feature>
<organism evidence="7 8">
    <name type="scientific">Phoenix dactylifera</name>
    <name type="common">Date palm</name>
    <dbReference type="NCBI Taxonomy" id="42345"/>
    <lineage>
        <taxon>Eukaryota</taxon>
        <taxon>Viridiplantae</taxon>
        <taxon>Streptophyta</taxon>
        <taxon>Embryophyta</taxon>
        <taxon>Tracheophyta</taxon>
        <taxon>Spermatophyta</taxon>
        <taxon>Magnoliopsida</taxon>
        <taxon>Liliopsida</taxon>
        <taxon>Arecaceae</taxon>
        <taxon>Coryphoideae</taxon>
        <taxon>Phoeniceae</taxon>
        <taxon>Phoenix</taxon>
    </lineage>
</organism>
<evidence type="ECO:0000256" key="6">
    <source>
        <dbReference type="SAM" id="MobiDB-lite"/>
    </source>
</evidence>
<accession>A0A8B7BNV7</accession>
<feature type="compositionally biased region" description="Basic residues" evidence="6">
    <location>
        <begin position="971"/>
        <end position="990"/>
    </location>
</feature>
<reference evidence="7" key="1">
    <citation type="journal article" date="2019" name="Nat. Commun.">
        <title>Genome-wide association mapping of date palm fruit traits.</title>
        <authorList>
            <person name="Hazzouri K.M."/>
            <person name="Gros-Balthazard M."/>
            <person name="Flowers J.M."/>
            <person name="Copetti D."/>
            <person name="Lemansour A."/>
            <person name="Lebrun M."/>
            <person name="Masmoudi K."/>
            <person name="Ferrand S."/>
            <person name="Dhar M.I."/>
            <person name="Fresquez Z.A."/>
            <person name="Rosas U."/>
            <person name="Zhang J."/>
            <person name="Talag J."/>
            <person name="Lee S."/>
            <person name="Kudrna D."/>
            <person name="Powell R.F."/>
            <person name="Leitch I.J."/>
            <person name="Krueger R.R."/>
            <person name="Wing R.A."/>
            <person name="Amiri K.M.A."/>
            <person name="Purugganan M.D."/>
        </authorList>
    </citation>
    <scope>NUCLEOTIDE SEQUENCE [LARGE SCALE GENOMIC DNA]</scope>
    <source>
        <strain evidence="7">cv. Khalas</strain>
    </source>
</reference>
<dbReference type="PANTHER" id="PTHR31908">
    <property type="entry name" value="PROTEIN CROWDED NUCLEI 4"/>
    <property type="match status" value="1"/>
</dbReference>
<dbReference type="OrthoDB" id="673795at2759"/>
<sequence length="1264" mass="143927">MFTPQKKGWAAGWSLSTRVGDGPDGGSAPVNARSAGGVSFGKGKGKSVAAEALPPPPQASLGENGSDVAGGAGDVEVWRRFREAGLLDESVLQRKEKEALVQRISEIETELHEYQYNMGLLLIEKKEWTSKYEEFRQGLAEAEEILKREQAAHAIAISEYEKQKENLQKALGVEKQCVADLEKALREMRGEIAEVKYTSDKKLAEAHALEASLEEKYLEIEGKLHSADAKLAEASRKSSEVDRKLDDAEARERKLQKEYLSLNTERKTYKKDLDEQRQHLREWEKNLQESQKRLLEGQRSINDREERANETDRVLKKKEEELEEARKMIEVTKNSLKEKEDDIRNRQNALAFKEKEASINIENLEKKEKELLAIEEKLNAREKVEIQKLLDDHNETLNSKKKEFELDLEQRRKSFDEELKWKLDAVDKKKTEIDCKEEQVTKREQEVEKKMQSLKQKEKDLDTKSKALKKWEESIKIGEKKLEEEKQQLGREMQDLVGSRNELENLKATVEEAKQQMIKEEENLKLTKEEREQHLLLQSKLKQEIEDCRIIKESLLKEQEDLRGLRENFEREWDVLDEKKVELEAEVKKVNYEREKFEKWRLNEEERLNNEVLAAKADIQRELEELRLKKETFESTMELEKSNASEELERGHADIARELELRKHELEMDMQKKQEDMEKQLQEKENQFNRWRDRELNQINSVKNLNESKIQKLKMEQDQLEREKEELSKHSKKLESDQIEIQNDIETLRMLSRNLKDQREHFIKEKERFLAFAEQYKVCKNCGVTMSDLELLQMGTDDAGDIQLPSLALEEHLKGKNAEISPPGTGLRSVISGGRMSWLQKCSRLFNFSPGKQAEKMSECQAEKSLSFGARLDGEASEGEANYEPGPSYGVGNDFIDAQGVQSDSGVRGNEESERLVEVGDGPEPSFGIADNSTDIQVEGEQITAPVDERNEREESSMPTENDLQPEPSKQRRRLPGRKGRPKAIRRTRSVKAVVEDAKAILGETSEEKNDGPPNGVTKDSLNIQEESQGDSVHADTGATSSRQKRRLAHASGMTTGEPDAEDSETRSESISLGGRRKRRHISAPGTQAPGEKRYNFRRSTIAGNVAAAQTMPDQTKQHKTRSLQQSTENEVLKGGSDGEGTSKRAPAVEPSSGIVGENKKTSCMLQRTTGGCVEEVQENSQKLAQMEETHANEESDDDIIVKSMECSEQSGEDGVVVDGAARASEPATPDGECGSEEDYDEDEEDSGKHNASIGKKLWTFFTT</sequence>
<dbReference type="AlphaFoldDB" id="A0A8B7BNV7"/>
<feature type="region of interest" description="Disordered" evidence="6">
    <location>
        <begin position="292"/>
        <end position="312"/>
    </location>
</feature>
<comment type="subcellular location">
    <subcellularLocation>
        <location evidence="3">Nucleus lamina</location>
    </subcellularLocation>
</comment>
<dbReference type="KEGG" id="pda:103701951"/>
<evidence type="ECO:0000256" key="4">
    <source>
        <dbReference type="ARBA" id="ARBA00024208"/>
    </source>
</evidence>
<feature type="compositionally biased region" description="Polar residues" evidence="6">
    <location>
        <begin position="1018"/>
        <end position="1031"/>
    </location>
</feature>
<reference evidence="8" key="2">
    <citation type="submission" date="2025-08" db="UniProtKB">
        <authorList>
            <consortium name="RefSeq"/>
        </authorList>
    </citation>
    <scope>IDENTIFICATION</scope>
    <source>
        <tissue evidence="8">Young leaves</tissue>
    </source>
</reference>
<dbReference type="Proteomes" id="UP000228380">
    <property type="component" value="Chromosome 6"/>
</dbReference>
<feature type="compositionally biased region" description="Basic and acidic residues" evidence="6">
    <location>
        <begin position="909"/>
        <end position="918"/>
    </location>
</feature>
<protein>
    <submittedName>
        <fullName evidence="8">Protein CROWDED NUCLEI 1-like</fullName>
    </submittedName>
</protein>
<feature type="compositionally biased region" description="Acidic residues" evidence="6">
    <location>
        <begin position="1234"/>
        <end position="1246"/>
    </location>
</feature>
<dbReference type="PANTHER" id="PTHR31908:SF11">
    <property type="entry name" value="PROTEIN CROWDED NUCLEI 1"/>
    <property type="match status" value="1"/>
</dbReference>
<evidence type="ECO:0000313" key="7">
    <source>
        <dbReference type="Proteomes" id="UP000228380"/>
    </source>
</evidence>
<feature type="region of interest" description="Disordered" evidence="6">
    <location>
        <begin position="1"/>
        <end position="68"/>
    </location>
</feature>
<evidence type="ECO:0000256" key="3">
    <source>
        <dbReference type="ARBA" id="ARBA00024186"/>
    </source>
</evidence>
<evidence type="ECO:0000256" key="2">
    <source>
        <dbReference type="ARBA" id="ARBA00023242"/>
    </source>
</evidence>
<feature type="region of interest" description="Disordered" evidence="6">
    <location>
        <begin position="876"/>
        <end position="1162"/>
    </location>
</feature>